<dbReference type="GO" id="GO:0003677">
    <property type="term" value="F:DNA binding"/>
    <property type="evidence" value="ECO:0007669"/>
    <property type="project" value="InterPro"/>
</dbReference>
<evidence type="ECO:0000259" key="1">
    <source>
        <dbReference type="Pfam" id="PF12727"/>
    </source>
</evidence>
<evidence type="ECO:0000313" key="3">
    <source>
        <dbReference type="EMBL" id="TXK62343.1"/>
    </source>
</evidence>
<reference evidence="3 4" key="1">
    <citation type="submission" date="2019-08" db="EMBL/GenBank/DDBJ databases">
        <authorList>
            <person name="Karlyshev A.V."/>
        </authorList>
    </citation>
    <scope>NUCLEOTIDE SEQUENCE [LARGE SCALE GENOMIC DNA]</scope>
    <source>
        <strain evidence="3 4">Alg18-2.2</strain>
    </source>
</reference>
<sequence length="293" mass="31966">MEPEYFTTAEIAERLRLKERSVYELVRTRRIPCSRVAGKWLFPRRLVDAWVLAGIEGEFQAPSAVPAVLAGSHDPLLSWAVTASGCGLSVDAGGSFDGLRRLADGRAMLAALHLPDPDGSRHNREAVRGLPGPPDLLLLRFVQRRQGLVTAPGNPERLGGITDLARPGLRVVLRQADAGSRALLEHLLAEADMDTRALKALPEPARSEEDLALAVLQGAADAGLGIEAVARRFGLGFVPLHEERLDLALSRRDAFEAPLRTLLDFFRHEDFAAQARHLGGYRLDGLGEVVYNR</sequence>
<dbReference type="PANTHER" id="PTHR38431:SF1">
    <property type="entry name" value="BLL2305 PROTEIN"/>
    <property type="match status" value="1"/>
</dbReference>
<dbReference type="InterPro" id="IPR010093">
    <property type="entry name" value="SinI_DNA-bd"/>
</dbReference>
<dbReference type="Proteomes" id="UP000321248">
    <property type="component" value="Unassembled WGS sequence"/>
</dbReference>
<dbReference type="AlphaFoldDB" id="A0A5C8KND7"/>
<name>A0A5C8KND7_9GAMM</name>
<feature type="domain" description="PBP" evidence="1">
    <location>
        <begin position="84"/>
        <end position="266"/>
    </location>
</feature>
<dbReference type="PANTHER" id="PTHR38431">
    <property type="entry name" value="BLL2305 PROTEIN"/>
    <property type="match status" value="1"/>
</dbReference>
<proteinExistence type="predicted"/>
<dbReference type="Gene3D" id="3.40.190.10">
    <property type="entry name" value="Periplasmic binding protein-like II"/>
    <property type="match status" value="1"/>
</dbReference>
<feature type="domain" description="Helix-turn-helix" evidence="2">
    <location>
        <begin position="5"/>
        <end position="51"/>
    </location>
</feature>
<evidence type="ECO:0000259" key="2">
    <source>
        <dbReference type="Pfam" id="PF12728"/>
    </source>
</evidence>
<accession>A0A5C8KND7</accession>
<dbReference type="SUPFAM" id="SSF53850">
    <property type="entry name" value="Periplasmic binding protein-like II"/>
    <property type="match status" value="1"/>
</dbReference>
<dbReference type="Pfam" id="PF12727">
    <property type="entry name" value="PBP_like"/>
    <property type="match status" value="1"/>
</dbReference>
<dbReference type="OrthoDB" id="9805928at2"/>
<gene>
    <name evidence="3" type="ORF">FU658_08935</name>
</gene>
<dbReference type="InterPro" id="IPR041657">
    <property type="entry name" value="HTH_17"/>
</dbReference>
<dbReference type="Pfam" id="PF12728">
    <property type="entry name" value="HTH_17"/>
    <property type="match status" value="1"/>
</dbReference>
<dbReference type="RefSeq" id="WP_147891762.1">
    <property type="nucleotide sequence ID" value="NZ_VRTS01000005.1"/>
</dbReference>
<evidence type="ECO:0000313" key="4">
    <source>
        <dbReference type="Proteomes" id="UP000321248"/>
    </source>
</evidence>
<protein>
    <submittedName>
        <fullName evidence="3">Helix-turn-helix domain-containing protein</fullName>
    </submittedName>
</protein>
<dbReference type="InterPro" id="IPR024370">
    <property type="entry name" value="PBP_domain"/>
</dbReference>
<comment type="caution">
    <text evidence="3">The sequence shown here is derived from an EMBL/GenBank/DDBJ whole genome shotgun (WGS) entry which is preliminary data.</text>
</comment>
<organism evidence="3 4">
    <name type="scientific">Alkalisalibacterium limincola</name>
    <dbReference type="NCBI Taxonomy" id="2699169"/>
    <lineage>
        <taxon>Bacteria</taxon>
        <taxon>Pseudomonadati</taxon>
        <taxon>Pseudomonadota</taxon>
        <taxon>Gammaproteobacteria</taxon>
        <taxon>Lysobacterales</taxon>
        <taxon>Lysobacteraceae</taxon>
        <taxon>Alkalisalibacterium</taxon>
    </lineage>
</organism>
<keyword evidence="4" id="KW-1185">Reference proteome</keyword>
<dbReference type="EMBL" id="VRTS01000005">
    <property type="protein sequence ID" value="TXK62343.1"/>
    <property type="molecule type" value="Genomic_DNA"/>
</dbReference>
<dbReference type="NCBIfam" id="TIGR01764">
    <property type="entry name" value="excise"/>
    <property type="match status" value="1"/>
</dbReference>